<organism evidence="9 10">
    <name type="scientific">Colocasia esculenta</name>
    <name type="common">Wild taro</name>
    <name type="synonym">Arum esculentum</name>
    <dbReference type="NCBI Taxonomy" id="4460"/>
    <lineage>
        <taxon>Eukaryota</taxon>
        <taxon>Viridiplantae</taxon>
        <taxon>Streptophyta</taxon>
        <taxon>Embryophyta</taxon>
        <taxon>Tracheophyta</taxon>
        <taxon>Spermatophyta</taxon>
        <taxon>Magnoliopsida</taxon>
        <taxon>Liliopsida</taxon>
        <taxon>Araceae</taxon>
        <taxon>Aroideae</taxon>
        <taxon>Colocasieae</taxon>
        <taxon>Colocasia</taxon>
    </lineage>
</organism>
<name>A0A843XFS3_COLES</name>
<evidence type="ECO:0000256" key="8">
    <source>
        <dbReference type="SAM" id="Phobius"/>
    </source>
</evidence>
<gene>
    <name evidence="9" type="ORF">Taro_051096</name>
</gene>
<dbReference type="AlphaFoldDB" id="A0A843XFS3"/>
<sequence>MERKVLLVCTVVAFLGILSAVLGFAAEATKAKIATLALIISLQDADVQKIGPAGCIHPRTPAFALGLAAVLALTIAQAIINTVAGCICCKKHHYSSSTNCAIALVSLIISWLTFIFAFLLLLAGAALGDDRGRQWLHIADQCSFLESGVLSGGAALSLATVSFGIIYYIKTHVEPREAQQNQGIAMGQPQIPQQSTQPVFVHEDTNASSSHENSMLKK</sequence>
<accession>A0A843XFS3</accession>
<dbReference type="Proteomes" id="UP000652761">
    <property type="component" value="Unassembled WGS sequence"/>
</dbReference>
<evidence type="ECO:0000256" key="2">
    <source>
        <dbReference type="ARBA" id="ARBA00022692"/>
    </source>
</evidence>
<evidence type="ECO:0000256" key="6">
    <source>
        <dbReference type="ARBA" id="ARBA00029467"/>
    </source>
</evidence>
<evidence type="ECO:0000256" key="1">
    <source>
        <dbReference type="ARBA" id="ARBA00004127"/>
    </source>
</evidence>
<dbReference type="GO" id="GO:0012505">
    <property type="term" value="C:endomembrane system"/>
    <property type="evidence" value="ECO:0007669"/>
    <property type="project" value="UniProtKB-SubCell"/>
</dbReference>
<evidence type="ECO:0000256" key="5">
    <source>
        <dbReference type="ARBA" id="ARBA00023136"/>
    </source>
</evidence>
<dbReference type="InterPro" id="IPR009606">
    <property type="entry name" value="DEAL/Modifying_wall_lignin1/2"/>
</dbReference>
<keyword evidence="4 8" id="KW-1133">Transmembrane helix</keyword>
<comment type="caution">
    <text evidence="9">The sequence shown here is derived from an EMBL/GenBank/DDBJ whole genome shotgun (WGS) entry which is preliminary data.</text>
</comment>
<keyword evidence="10" id="KW-1185">Reference proteome</keyword>
<feature type="transmembrane region" description="Helical" evidence="8">
    <location>
        <begin position="101"/>
        <end position="128"/>
    </location>
</feature>
<keyword evidence="5 8" id="KW-0472">Membrane</keyword>
<evidence type="ECO:0000313" key="9">
    <source>
        <dbReference type="EMBL" id="MQM18112.1"/>
    </source>
</evidence>
<proteinExistence type="inferred from homology"/>
<comment type="similarity">
    <text evidence="6">Belongs to the DESIGUAL family.</text>
</comment>
<dbReference type="Pfam" id="PF06749">
    <property type="entry name" value="DUF1218"/>
    <property type="match status" value="1"/>
</dbReference>
<reference evidence="9" key="1">
    <citation type="submission" date="2017-07" db="EMBL/GenBank/DDBJ databases">
        <title>Taro Niue Genome Assembly and Annotation.</title>
        <authorList>
            <person name="Atibalentja N."/>
            <person name="Keating K."/>
            <person name="Fields C.J."/>
        </authorList>
    </citation>
    <scope>NUCLEOTIDE SEQUENCE</scope>
    <source>
        <strain evidence="9">Niue_2</strain>
        <tissue evidence="9">Leaf</tissue>
    </source>
</reference>
<evidence type="ECO:0000256" key="7">
    <source>
        <dbReference type="SAM" id="MobiDB-lite"/>
    </source>
</evidence>
<dbReference type="EMBL" id="NMUH01007977">
    <property type="protein sequence ID" value="MQM18112.1"/>
    <property type="molecule type" value="Genomic_DNA"/>
</dbReference>
<dbReference type="InterPro" id="IPR052222">
    <property type="entry name" value="DESIGUAL"/>
</dbReference>
<dbReference type="OrthoDB" id="678343at2759"/>
<evidence type="ECO:0008006" key="11">
    <source>
        <dbReference type="Google" id="ProtNLM"/>
    </source>
</evidence>
<evidence type="ECO:0000256" key="3">
    <source>
        <dbReference type="ARBA" id="ARBA00022729"/>
    </source>
</evidence>
<feature type="transmembrane region" description="Helical" evidence="8">
    <location>
        <begin position="62"/>
        <end position="89"/>
    </location>
</feature>
<keyword evidence="3" id="KW-0732">Signal</keyword>
<dbReference type="PANTHER" id="PTHR31769">
    <property type="entry name" value="OS07G0462200 PROTEIN-RELATED"/>
    <property type="match status" value="1"/>
</dbReference>
<evidence type="ECO:0000256" key="4">
    <source>
        <dbReference type="ARBA" id="ARBA00022989"/>
    </source>
</evidence>
<evidence type="ECO:0000313" key="10">
    <source>
        <dbReference type="Proteomes" id="UP000652761"/>
    </source>
</evidence>
<feature type="transmembrane region" description="Helical" evidence="8">
    <location>
        <begin position="148"/>
        <end position="169"/>
    </location>
</feature>
<comment type="subcellular location">
    <subcellularLocation>
        <location evidence="1">Endomembrane system</location>
        <topology evidence="1">Multi-pass membrane protein</topology>
    </subcellularLocation>
</comment>
<protein>
    <recommendedName>
        <fullName evidence="11">Transmembrane protein</fullName>
    </recommendedName>
</protein>
<keyword evidence="2 8" id="KW-0812">Transmembrane</keyword>
<feature type="region of interest" description="Disordered" evidence="7">
    <location>
        <begin position="179"/>
        <end position="218"/>
    </location>
</feature>
<feature type="compositionally biased region" description="Polar residues" evidence="7">
    <location>
        <begin position="206"/>
        <end position="218"/>
    </location>
</feature>